<feature type="domain" description="SGNH hydrolase-type esterase" evidence="1">
    <location>
        <begin position="28"/>
        <end position="173"/>
    </location>
</feature>
<name>A0A974PKZ0_9HYPH</name>
<dbReference type="AlphaFoldDB" id="A0A974PKZ0"/>
<dbReference type="InterPro" id="IPR036514">
    <property type="entry name" value="SGNH_hydro_sf"/>
</dbReference>
<dbReference type="PANTHER" id="PTHR30383:SF5">
    <property type="entry name" value="SGNH HYDROLASE-TYPE ESTERASE DOMAIN-CONTAINING PROTEIN"/>
    <property type="match status" value="1"/>
</dbReference>
<dbReference type="SUPFAM" id="SSF52266">
    <property type="entry name" value="SGNH hydrolase"/>
    <property type="match status" value="1"/>
</dbReference>
<keyword evidence="2" id="KW-0378">Hydrolase</keyword>
<accession>A0A974PKZ0</accession>
<proteinExistence type="predicted"/>
<keyword evidence="3" id="KW-1185">Reference proteome</keyword>
<dbReference type="Pfam" id="PF13472">
    <property type="entry name" value="Lipase_GDSL_2"/>
    <property type="match status" value="1"/>
</dbReference>
<evidence type="ECO:0000259" key="1">
    <source>
        <dbReference type="Pfam" id="PF13472"/>
    </source>
</evidence>
<dbReference type="Proteomes" id="UP000596427">
    <property type="component" value="Chromosome"/>
</dbReference>
<evidence type="ECO:0000313" key="3">
    <source>
        <dbReference type="Proteomes" id="UP000596427"/>
    </source>
</evidence>
<dbReference type="InterPro" id="IPR051532">
    <property type="entry name" value="Ester_Hydrolysis_Enzymes"/>
</dbReference>
<dbReference type="GO" id="GO:0004622">
    <property type="term" value="F:phosphatidylcholine lysophospholipase activity"/>
    <property type="evidence" value="ECO:0007669"/>
    <property type="project" value="TreeGrafter"/>
</dbReference>
<gene>
    <name evidence="2" type="ORF">EZH22_20850</name>
</gene>
<dbReference type="InterPro" id="IPR013830">
    <property type="entry name" value="SGNH_hydro"/>
</dbReference>
<organism evidence="2 3">
    <name type="scientific">Xanthobacter dioxanivorans</name>
    <dbReference type="NCBI Taxonomy" id="2528964"/>
    <lineage>
        <taxon>Bacteria</taxon>
        <taxon>Pseudomonadati</taxon>
        <taxon>Pseudomonadota</taxon>
        <taxon>Alphaproteobacteria</taxon>
        <taxon>Hyphomicrobiales</taxon>
        <taxon>Xanthobacteraceae</taxon>
        <taxon>Xanthobacter</taxon>
    </lineage>
</organism>
<protein>
    <submittedName>
        <fullName evidence="2">SGNH/GDSL hydrolase family protein</fullName>
    </submittedName>
</protein>
<evidence type="ECO:0000313" key="2">
    <source>
        <dbReference type="EMBL" id="QRG05503.1"/>
    </source>
</evidence>
<dbReference type="Gene3D" id="3.40.50.1110">
    <property type="entry name" value="SGNH hydrolase"/>
    <property type="match status" value="1"/>
</dbReference>
<dbReference type="PANTHER" id="PTHR30383">
    <property type="entry name" value="THIOESTERASE 1/PROTEASE 1/LYSOPHOSPHOLIPASE L1"/>
    <property type="match status" value="1"/>
</dbReference>
<sequence length="190" mass="20585">MSHMPMRDRVRIEATIRSNFTRAPVLAIGDSITYEAAPGHLCGARVFNAAVPGDRLSDLLAEAPDFAVRLAPERVVIAIGINDSLPPHPDIAQWADDYRTLVALFAGRDLVLVEINPVDPRISSFVTQLDQDFIQRANAVIRDIAAETGAHVVPAPREVITRDGLHPTPAGAALWRARLSEAACSVKVAR</sequence>
<reference evidence="2 3" key="1">
    <citation type="submission" date="2020-10" db="EMBL/GenBank/DDBJ databases">
        <title>Degradation of 1,4-Dioxane by Xanthobacter sp. YN2, via a Novel Group-2 Soluble Di-Iron Monooxygenase.</title>
        <authorList>
            <person name="Ma F."/>
            <person name="Wang Y."/>
            <person name="Yang J."/>
            <person name="Guo H."/>
            <person name="Su D."/>
            <person name="Yu L."/>
        </authorList>
    </citation>
    <scope>NUCLEOTIDE SEQUENCE [LARGE SCALE GENOMIC DNA]</scope>
    <source>
        <strain evidence="2 3">YN2</strain>
    </source>
</reference>
<dbReference type="KEGG" id="xdi:EZH22_20850"/>
<dbReference type="EMBL" id="CP063362">
    <property type="protein sequence ID" value="QRG05503.1"/>
    <property type="molecule type" value="Genomic_DNA"/>
</dbReference>